<accession>A0A4Z0PDI4</accession>
<dbReference type="PANTHER" id="PTHR12526">
    <property type="entry name" value="GLYCOSYLTRANSFERASE"/>
    <property type="match status" value="1"/>
</dbReference>
<dbReference type="AlphaFoldDB" id="A0A4Z0PDI4"/>
<dbReference type="GO" id="GO:0016757">
    <property type="term" value="F:glycosyltransferase activity"/>
    <property type="evidence" value="ECO:0007669"/>
    <property type="project" value="InterPro"/>
</dbReference>
<proteinExistence type="predicted"/>
<dbReference type="CDD" id="cd03801">
    <property type="entry name" value="GT4_PimA-like"/>
    <property type="match status" value="1"/>
</dbReference>
<dbReference type="InterPro" id="IPR001296">
    <property type="entry name" value="Glyco_trans_1"/>
</dbReference>
<comment type="caution">
    <text evidence="2">The sequence shown here is derived from an EMBL/GenBank/DDBJ whole genome shotgun (WGS) entry which is preliminary data.</text>
</comment>
<protein>
    <submittedName>
        <fullName evidence="2">Glycosyltransferase</fullName>
    </submittedName>
</protein>
<reference evidence="2 3" key="1">
    <citation type="submission" date="2019-04" db="EMBL/GenBank/DDBJ databases">
        <authorList>
            <person name="Feng G."/>
            <person name="Zhang J."/>
            <person name="Zhu H."/>
        </authorList>
    </citation>
    <scope>NUCLEOTIDE SEQUENCE [LARGE SCALE GENOMIC DNA]</scope>
    <source>
        <strain evidence="2 3">92R-1</strain>
    </source>
</reference>
<gene>
    <name evidence="2" type="ORF">EU556_06970</name>
</gene>
<dbReference type="EMBL" id="SRLA01000001">
    <property type="protein sequence ID" value="TGE10542.1"/>
    <property type="molecule type" value="Genomic_DNA"/>
</dbReference>
<evidence type="ECO:0000313" key="2">
    <source>
        <dbReference type="EMBL" id="TGE10542.1"/>
    </source>
</evidence>
<dbReference type="Pfam" id="PF00534">
    <property type="entry name" value="Glycos_transf_1"/>
    <property type="match status" value="1"/>
</dbReference>
<dbReference type="OrthoDB" id="9795068at2"/>
<keyword evidence="2" id="KW-0808">Transferase</keyword>
<name>A0A4Z0PDI4_9BACT</name>
<dbReference type="SUPFAM" id="SSF53756">
    <property type="entry name" value="UDP-Glycosyltransferase/glycogen phosphorylase"/>
    <property type="match status" value="1"/>
</dbReference>
<feature type="domain" description="Glycosyl transferase family 1" evidence="1">
    <location>
        <begin position="204"/>
        <end position="366"/>
    </location>
</feature>
<sequence>MTDRAANRVTVYIPGHYRTEAADGLAEFNYRLTQALKADFIIQFIEFSLEQAPDWYQVEHSDDICIHKFGIRNCNKLQLPIAFQNWLKTVRGETCIFHLSHIYNLDNYLICRLLTKYNIPYLITPHDSFVYDPAFKKKRPVLKRMYRNAFTRVFDKYVLDNAAVVHGITARCAGYLKNITNSPVRVVANQVSDTNIPLNLAALKPQVCFIGRFSIFTKGIDLALTAFHLFKTTSDHAKGVTYALIGPADKQATAEREQLCHRLKLKVGEDVVFTGKLSEADRNTVLAESKVYMQLSRSEGFGLSIAQALSCYKPVIISTQVPIHDKVTAYNAGFAVTSPEEAAQALDKLFALSEAEYAVMAENARRCYEQEFHPDIIRPQLVALYEQALVHASH</sequence>
<dbReference type="Gene3D" id="3.40.50.2000">
    <property type="entry name" value="Glycogen Phosphorylase B"/>
    <property type="match status" value="2"/>
</dbReference>
<keyword evidence="3" id="KW-1185">Reference proteome</keyword>
<organism evidence="2 3">
    <name type="scientific">Hymenobacter fodinae</name>
    <dbReference type="NCBI Taxonomy" id="2510796"/>
    <lineage>
        <taxon>Bacteria</taxon>
        <taxon>Pseudomonadati</taxon>
        <taxon>Bacteroidota</taxon>
        <taxon>Cytophagia</taxon>
        <taxon>Cytophagales</taxon>
        <taxon>Hymenobacteraceae</taxon>
        <taxon>Hymenobacter</taxon>
    </lineage>
</organism>
<evidence type="ECO:0000313" key="3">
    <source>
        <dbReference type="Proteomes" id="UP000298337"/>
    </source>
</evidence>
<evidence type="ECO:0000259" key="1">
    <source>
        <dbReference type="Pfam" id="PF00534"/>
    </source>
</evidence>
<dbReference type="Proteomes" id="UP000298337">
    <property type="component" value="Unassembled WGS sequence"/>
</dbReference>